<feature type="non-terminal residue" evidence="2">
    <location>
        <position position="232"/>
    </location>
</feature>
<feature type="domain" description="Heterokaryon incompatibility" evidence="1">
    <location>
        <begin position="21"/>
        <end position="107"/>
    </location>
</feature>
<sequence>MRLLNVGTFTLKSFFEDVPAYAILSHCWDEEEVVFSDLTDLDAARAKKGYDKIEKTCAQAAKDGFEYCWIDTCCIDKSSSAELSEAINSMFAWYRNSGKCYAYLADVQTPEDFANSKWFTRAWTLQELLAPSHIETETLRNGTRSGSNTGMEFFSQDWTRLGSKGGLSVTLSKITSVPKEYLERVSPENASISMRMSWAADRHATRAEDVAYSLLGIFDVNMPLLYGEGKVK</sequence>
<reference evidence="2" key="1">
    <citation type="journal article" date="2020" name="Stud. Mycol.">
        <title>101 Dothideomycetes genomes: a test case for predicting lifestyles and emergence of pathogens.</title>
        <authorList>
            <person name="Haridas S."/>
            <person name="Albert R."/>
            <person name="Binder M."/>
            <person name="Bloem J."/>
            <person name="Labutti K."/>
            <person name="Salamov A."/>
            <person name="Andreopoulos B."/>
            <person name="Baker S."/>
            <person name="Barry K."/>
            <person name="Bills G."/>
            <person name="Bluhm B."/>
            <person name="Cannon C."/>
            <person name="Castanera R."/>
            <person name="Culley D."/>
            <person name="Daum C."/>
            <person name="Ezra D."/>
            <person name="Gonzalez J."/>
            <person name="Henrissat B."/>
            <person name="Kuo A."/>
            <person name="Liang C."/>
            <person name="Lipzen A."/>
            <person name="Lutzoni F."/>
            <person name="Magnuson J."/>
            <person name="Mondo S."/>
            <person name="Nolan M."/>
            <person name="Ohm R."/>
            <person name="Pangilinan J."/>
            <person name="Park H.-J."/>
            <person name="Ramirez L."/>
            <person name="Alfaro M."/>
            <person name="Sun H."/>
            <person name="Tritt A."/>
            <person name="Yoshinaga Y."/>
            <person name="Zwiers L.-H."/>
            <person name="Turgeon B."/>
            <person name="Goodwin S."/>
            <person name="Spatafora J."/>
            <person name="Crous P."/>
            <person name="Grigoriev I."/>
        </authorList>
    </citation>
    <scope>NUCLEOTIDE SEQUENCE</scope>
    <source>
        <strain evidence="2">CBS 110217</strain>
    </source>
</reference>
<name>A0A9P4GYJ6_9PLEO</name>
<dbReference type="Pfam" id="PF06985">
    <property type="entry name" value="HET"/>
    <property type="match status" value="1"/>
</dbReference>
<evidence type="ECO:0000313" key="3">
    <source>
        <dbReference type="Proteomes" id="UP000799777"/>
    </source>
</evidence>
<evidence type="ECO:0000259" key="1">
    <source>
        <dbReference type="Pfam" id="PF06985"/>
    </source>
</evidence>
<dbReference type="Proteomes" id="UP000799777">
    <property type="component" value="Unassembled WGS sequence"/>
</dbReference>
<protein>
    <submittedName>
        <fullName evidence="2">HET-domain-containing protein</fullName>
    </submittedName>
</protein>
<keyword evidence="3" id="KW-1185">Reference proteome</keyword>
<proteinExistence type="predicted"/>
<comment type="caution">
    <text evidence="2">The sequence shown here is derived from an EMBL/GenBank/DDBJ whole genome shotgun (WGS) entry which is preliminary data.</text>
</comment>
<dbReference type="PANTHER" id="PTHR10622:SF10">
    <property type="entry name" value="HET DOMAIN-CONTAINING PROTEIN"/>
    <property type="match status" value="1"/>
</dbReference>
<dbReference type="AlphaFoldDB" id="A0A9P4GYJ6"/>
<dbReference type="OrthoDB" id="20872at2759"/>
<accession>A0A9P4GYJ6</accession>
<evidence type="ECO:0000313" key="2">
    <source>
        <dbReference type="EMBL" id="KAF2023870.1"/>
    </source>
</evidence>
<dbReference type="InterPro" id="IPR010730">
    <property type="entry name" value="HET"/>
</dbReference>
<dbReference type="PANTHER" id="PTHR10622">
    <property type="entry name" value="HET DOMAIN-CONTAINING PROTEIN"/>
    <property type="match status" value="1"/>
</dbReference>
<organism evidence="2 3">
    <name type="scientific">Setomelanomma holmii</name>
    <dbReference type="NCBI Taxonomy" id="210430"/>
    <lineage>
        <taxon>Eukaryota</taxon>
        <taxon>Fungi</taxon>
        <taxon>Dikarya</taxon>
        <taxon>Ascomycota</taxon>
        <taxon>Pezizomycotina</taxon>
        <taxon>Dothideomycetes</taxon>
        <taxon>Pleosporomycetidae</taxon>
        <taxon>Pleosporales</taxon>
        <taxon>Pleosporineae</taxon>
        <taxon>Phaeosphaeriaceae</taxon>
        <taxon>Setomelanomma</taxon>
    </lineage>
</organism>
<gene>
    <name evidence="2" type="ORF">EK21DRAFT_14901</name>
</gene>
<dbReference type="EMBL" id="ML978320">
    <property type="protein sequence ID" value="KAF2023870.1"/>
    <property type="molecule type" value="Genomic_DNA"/>
</dbReference>